<dbReference type="EMBL" id="JAQNZF010000009">
    <property type="protein sequence ID" value="MDC2742357.1"/>
    <property type="molecule type" value="Genomic_DNA"/>
</dbReference>
<feature type="signal peptide" evidence="3">
    <location>
        <begin position="1"/>
        <end position="22"/>
    </location>
</feature>
<evidence type="ECO:0000256" key="1">
    <source>
        <dbReference type="ARBA" id="ARBA00004196"/>
    </source>
</evidence>
<dbReference type="AlphaFoldDB" id="A0AAW6HD23"/>
<name>A0AAW6HD23_BACOV</name>
<evidence type="ECO:0000313" key="5">
    <source>
        <dbReference type="Proteomes" id="UP001219389"/>
    </source>
</evidence>
<accession>A0AAW6HD23</accession>
<dbReference type="InterPro" id="IPR042229">
    <property type="entry name" value="Listeria/Bacterioides_rpt_sf"/>
</dbReference>
<dbReference type="Pfam" id="PF09479">
    <property type="entry name" value="Flg_new"/>
    <property type="match status" value="2"/>
</dbReference>
<reference evidence="4" key="1">
    <citation type="submission" date="2022-10" db="EMBL/GenBank/DDBJ databases">
        <title>Human gut microbiome strain richness.</title>
        <authorList>
            <person name="Chen-Liaw A."/>
        </authorList>
    </citation>
    <scope>NUCLEOTIDE SEQUENCE</scope>
    <source>
        <strain evidence="4">BSD2780120875st1_E1_BSD2780120875_150330</strain>
    </source>
</reference>
<dbReference type="PROSITE" id="PS51257">
    <property type="entry name" value="PROKAR_LIPOPROTEIN"/>
    <property type="match status" value="1"/>
</dbReference>
<organism evidence="4 5">
    <name type="scientific">Bacteroides ovatus</name>
    <dbReference type="NCBI Taxonomy" id="28116"/>
    <lineage>
        <taxon>Bacteria</taxon>
        <taxon>Pseudomonadati</taxon>
        <taxon>Bacteroidota</taxon>
        <taxon>Bacteroidia</taxon>
        <taxon>Bacteroidales</taxon>
        <taxon>Bacteroidaceae</taxon>
        <taxon>Bacteroides</taxon>
    </lineage>
</organism>
<protein>
    <submittedName>
        <fullName evidence="4">InlB B-repeat-containing protein</fullName>
    </submittedName>
</protein>
<keyword evidence="3" id="KW-0732">Signal</keyword>
<gene>
    <name evidence="4" type="ORF">PO382_08980</name>
</gene>
<proteinExistence type="predicted"/>
<dbReference type="NCBIfam" id="TIGR02543">
    <property type="entry name" value="List_Bact_rpt"/>
    <property type="match status" value="2"/>
</dbReference>
<comment type="caution">
    <text evidence="4">The sequence shown here is derived from an EMBL/GenBank/DDBJ whole genome shotgun (WGS) entry which is preliminary data.</text>
</comment>
<comment type="subcellular location">
    <subcellularLocation>
        <location evidence="1">Cell envelope</location>
    </subcellularLocation>
</comment>
<sequence length="546" mass="61125">MKQLFSILCLTVLVAIAITSCGDDNDQELQQFTVNFDTQGGSKISSQTVSNGEKVTEPAKPTRDGYAFAGWYTEDSYTHNWDFEEEIVTHDLTLYAKWETAEFMVTFDTKGGSSISAQPVARGAKVERPLPPTKDGFVFDDWYADAALTQVYDFNTLVSGNITLYAKWIEAENITKELLQALINEARAIKESNYTEESFEKMYVKLNAATNIAMNTDSTPQQIQTAYQELKTAISELVELPYRATTQLSVYPKSSNGFIYVNVASENPFYLSASGVDNNGNQSTQNGVTFEYNGLETWASREIAVSENTLSFDINPSLTSGKTISITIKSSEFPSITKIVTLKAIASNELKTLFIDAANALPNPANITMDNYDEVRKAVEAASSLYYSLSTADQEDPAVVAAHEKYETCMYAIENISKFAYSFNGNLCTFTIEGETLYADYVSNGAFPVGTYTMREWDKDGNKYYNYKIVLYTNKTFDTYSRSSNNSNGSNPSEWHKEEDNGTYSYTGSQSTGGYIFMTYTYDEEGYSIRTVQSHFRLKNKVTKRR</sequence>
<feature type="chain" id="PRO_5043924789" evidence="3">
    <location>
        <begin position="23"/>
        <end position="546"/>
    </location>
</feature>
<dbReference type="Gene3D" id="1.20.1270.90">
    <property type="entry name" value="AF1782-like"/>
    <property type="match status" value="1"/>
</dbReference>
<evidence type="ECO:0000313" key="4">
    <source>
        <dbReference type="EMBL" id="MDC2742357.1"/>
    </source>
</evidence>
<dbReference type="RefSeq" id="WP_138343296.1">
    <property type="nucleotide sequence ID" value="NZ_JADMTR010000007.1"/>
</dbReference>
<evidence type="ECO:0000256" key="2">
    <source>
        <dbReference type="SAM" id="MobiDB-lite"/>
    </source>
</evidence>
<dbReference type="Proteomes" id="UP001219389">
    <property type="component" value="Unassembled WGS sequence"/>
</dbReference>
<feature type="region of interest" description="Disordered" evidence="2">
    <location>
        <begin position="482"/>
        <end position="503"/>
    </location>
</feature>
<feature type="compositionally biased region" description="Low complexity" evidence="2">
    <location>
        <begin position="482"/>
        <end position="493"/>
    </location>
</feature>
<dbReference type="GO" id="GO:0030313">
    <property type="term" value="C:cell envelope"/>
    <property type="evidence" value="ECO:0007669"/>
    <property type="project" value="UniProtKB-SubCell"/>
</dbReference>
<dbReference type="InterPro" id="IPR013378">
    <property type="entry name" value="InlB-like_B-rpt"/>
</dbReference>
<evidence type="ECO:0000256" key="3">
    <source>
        <dbReference type="SAM" id="SignalP"/>
    </source>
</evidence>
<dbReference type="Gene3D" id="2.60.40.4270">
    <property type="entry name" value="Listeria-Bacteroides repeat domain"/>
    <property type="match status" value="2"/>
</dbReference>